<evidence type="ECO:0000313" key="2">
    <source>
        <dbReference type="EMBL" id="CAG9786324.1"/>
    </source>
</evidence>
<dbReference type="EMBL" id="OU893346">
    <property type="protein sequence ID" value="CAG9786324.1"/>
    <property type="molecule type" value="Genomic_DNA"/>
</dbReference>
<evidence type="ECO:0000256" key="1">
    <source>
        <dbReference type="SAM" id="Phobius"/>
    </source>
</evidence>
<gene>
    <name evidence="2" type="ORF">DIATSA_LOCUS4285</name>
</gene>
<keyword evidence="3" id="KW-1185">Reference proteome</keyword>
<organism evidence="2 3">
    <name type="scientific">Diatraea saccharalis</name>
    <name type="common">sugarcane borer</name>
    <dbReference type="NCBI Taxonomy" id="40085"/>
    <lineage>
        <taxon>Eukaryota</taxon>
        <taxon>Metazoa</taxon>
        <taxon>Ecdysozoa</taxon>
        <taxon>Arthropoda</taxon>
        <taxon>Hexapoda</taxon>
        <taxon>Insecta</taxon>
        <taxon>Pterygota</taxon>
        <taxon>Neoptera</taxon>
        <taxon>Endopterygota</taxon>
        <taxon>Lepidoptera</taxon>
        <taxon>Glossata</taxon>
        <taxon>Ditrysia</taxon>
        <taxon>Pyraloidea</taxon>
        <taxon>Crambidae</taxon>
        <taxon>Crambinae</taxon>
        <taxon>Diatraea</taxon>
    </lineage>
</organism>
<name>A0A9N9WCI1_9NEOP</name>
<keyword evidence="1" id="KW-1133">Transmembrane helix</keyword>
<keyword evidence="1" id="KW-0472">Membrane</keyword>
<feature type="transmembrane region" description="Helical" evidence="1">
    <location>
        <begin position="27"/>
        <end position="50"/>
    </location>
</feature>
<sequence length="65" mass="7650">MQSEHWRYSEKQEICILKLFTEGSSSVLAVVWTATLVLSFYGAFMLYRGFIRCLRSRRLKTITKV</sequence>
<reference evidence="2" key="2">
    <citation type="submission" date="2022-10" db="EMBL/GenBank/DDBJ databases">
        <authorList>
            <consortium name="ENA_rothamsted_submissions"/>
            <consortium name="culmorum"/>
            <person name="King R."/>
        </authorList>
    </citation>
    <scope>NUCLEOTIDE SEQUENCE</scope>
</reference>
<protein>
    <submittedName>
        <fullName evidence="2">Uncharacterized protein</fullName>
    </submittedName>
</protein>
<reference evidence="2" key="1">
    <citation type="submission" date="2021-12" db="EMBL/GenBank/DDBJ databases">
        <authorList>
            <person name="King R."/>
        </authorList>
    </citation>
    <scope>NUCLEOTIDE SEQUENCE</scope>
</reference>
<proteinExistence type="predicted"/>
<evidence type="ECO:0000313" key="3">
    <source>
        <dbReference type="Proteomes" id="UP001153714"/>
    </source>
</evidence>
<keyword evidence="1" id="KW-0812">Transmembrane</keyword>
<dbReference type="AlphaFoldDB" id="A0A9N9WCI1"/>
<dbReference type="Proteomes" id="UP001153714">
    <property type="component" value="Chromosome 15"/>
</dbReference>
<accession>A0A9N9WCI1</accession>